<dbReference type="Proteomes" id="UP000294299">
    <property type="component" value="Chromosome NFRAN"/>
</dbReference>
<reference evidence="1 2" key="1">
    <citation type="submission" date="2019-02" db="EMBL/GenBank/DDBJ databases">
        <authorList>
            <person name="Lehtovirta-Morley E L."/>
        </authorList>
    </citation>
    <scope>NUCLEOTIDE SEQUENCE [LARGE SCALE GENOMIC DNA]</scope>
    <source>
        <strain evidence="1">NFRAN1</strain>
    </source>
</reference>
<evidence type="ECO:0000313" key="2">
    <source>
        <dbReference type="Proteomes" id="UP000294299"/>
    </source>
</evidence>
<organism evidence="1 2">
    <name type="scientific">Candidatus Nitrosocosmicus franklandianus</name>
    <dbReference type="NCBI Taxonomy" id="1798806"/>
    <lineage>
        <taxon>Archaea</taxon>
        <taxon>Nitrososphaerota</taxon>
        <taxon>Nitrososphaeria</taxon>
        <taxon>Nitrososphaerales</taxon>
        <taxon>Nitrososphaeraceae</taxon>
        <taxon>Candidatus Nitrosocosmicus</taxon>
    </lineage>
</organism>
<name>A0A484IC14_9ARCH</name>
<keyword evidence="2" id="KW-1185">Reference proteome</keyword>
<gene>
    <name evidence="1" type="ORF">NFRAN_2533</name>
</gene>
<proteinExistence type="predicted"/>
<evidence type="ECO:0000313" key="1">
    <source>
        <dbReference type="EMBL" id="VFJ14855.1"/>
    </source>
</evidence>
<protein>
    <submittedName>
        <fullName evidence="1">Uncharacterized protein</fullName>
    </submittedName>
</protein>
<dbReference type="KEGG" id="nfn:NFRAN_2533"/>
<dbReference type="EMBL" id="LR216287">
    <property type="protein sequence ID" value="VFJ14855.1"/>
    <property type="molecule type" value="Genomic_DNA"/>
</dbReference>
<dbReference type="AlphaFoldDB" id="A0A484IC14"/>
<accession>A0A484IC14</accession>
<sequence length="52" mass="6254">MFKPYYDTLSNKNKNYFAFEKKLSGKSLLLPWQTIKCINDIWLGSEKDLYLF</sequence>